<proteinExistence type="predicted"/>
<gene>
    <name evidence="1" type="ORF">FVP01_07670</name>
</gene>
<organism evidence="1 2">
    <name type="scientific">Vibrio parahaemolyticus</name>
    <dbReference type="NCBI Taxonomy" id="670"/>
    <lineage>
        <taxon>Bacteria</taxon>
        <taxon>Pseudomonadati</taxon>
        <taxon>Pseudomonadota</taxon>
        <taxon>Gammaproteobacteria</taxon>
        <taxon>Vibrionales</taxon>
        <taxon>Vibrionaceae</taxon>
        <taxon>Vibrio</taxon>
    </lineage>
</organism>
<dbReference type="AlphaFoldDB" id="A0AA46QW40"/>
<protein>
    <submittedName>
        <fullName evidence="1">Uncharacterized protein</fullName>
    </submittedName>
</protein>
<dbReference type="EMBL" id="VRMQ01000001">
    <property type="protein sequence ID" value="TXN18856.1"/>
    <property type="molecule type" value="Genomic_DNA"/>
</dbReference>
<reference evidence="1 2" key="1">
    <citation type="submission" date="2019-08" db="EMBL/GenBank/DDBJ databases">
        <title>Emerging of two pre-pandemic pathogenic O4:KUT lineages of Vibrio parahaemolyticus in coastal eastern China.</title>
        <authorList>
            <person name="Yu H."/>
        </authorList>
    </citation>
    <scope>NUCLEOTIDE SEQUENCE [LARGE SCALE GENOMIC DNA]</scope>
    <source>
        <strain evidence="1 2">HZ17-383</strain>
    </source>
</reference>
<sequence length="102" mass="11399">MLAFLDLLKVKAQQACSQMRRKGVRERRCSIICCGTSTGNVVKRINTPALIFSPLFLSYLVLNPAIIDNSLGCYCVFTQNHLSPLTPTYSLKIPLVASYCWL</sequence>
<dbReference type="Proteomes" id="UP000321504">
    <property type="component" value="Unassembled WGS sequence"/>
</dbReference>
<evidence type="ECO:0000313" key="2">
    <source>
        <dbReference type="Proteomes" id="UP000321504"/>
    </source>
</evidence>
<evidence type="ECO:0000313" key="1">
    <source>
        <dbReference type="EMBL" id="TXN18856.1"/>
    </source>
</evidence>
<name>A0AA46QW40_VIBPH</name>
<accession>A0AA46QW40</accession>
<comment type="caution">
    <text evidence="1">The sequence shown here is derived from an EMBL/GenBank/DDBJ whole genome shotgun (WGS) entry which is preliminary data.</text>
</comment>